<organism evidence="2 3">
    <name type="scientific">Dactylosporangium aurantiacum</name>
    <dbReference type="NCBI Taxonomy" id="35754"/>
    <lineage>
        <taxon>Bacteria</taxon>
        <taxon>Bacillati</taxon>
        <taxon>Actinomycetota</taxon>
        <taxon>Actinomycetes</taxon>
        <taxon>Micromonosporales</taxon>
        <taxon>Micromonosporaceae</taxon>
        <taxon>Dactylosporangium</taxon>
    </lineage>
</organism>
<dbReference type="AlphaFoldDB" id="A0A9Q9I738"/>
<accession>A0A9Q9I738</accession>
<gene>
    <name evidence="2" type="ORF">Daura_29205</name>
</gene>
<dbReference type="SUPFAM" id="SSF47413">
    <property type="entry name" value="lambda repressor-like DNA-binding domains"/>
    <property type="match status" value="1"/>
</dbReference>
<sequence>MHGRRSLADRLNLLFATFKPPDGANRARSDGEYFNSEIAERINKGPLAAQLRQEMDAPVTISGAYIGELRSGKATDPRLSHLKALAMAFGVPTSYLIADGDGPEVHDIEGDLQRLRAMRELNVRKVVLRDVLGRTGLSPASQQALDSVLRQLLELEGIGIDPDPPK</sequence>
<dbReference type="RefSeq" id="WP_033358133.1">
    <property type="nucleotide sequence ID" value="NZ_CP073767.1"/>
</dbReference>
<keyword evidence="3" id="KW-1185">Reference proteome</keyword>
<dbReference type="InterPro" id="IPR001387">
    <property type="entry name" value="Cro/C1-type_HTH"/>
</dbReference>
<dbReference type="EMBL" id="CP073767">
    <property type="protein sequence ID" value="UWZ50879.1"/>
    <property type="molecule type" value="Genomic_DNA"/>
</dbReference>
<reference evidence="2" key="1">
    <citation type="submission" date="2021-04" db="EMBL/GenBank/DDBJ databases">
        <title>Dactylosporangium aurantiacum NRRL B-8018 full assembly.</title>
        <authorList>
            <person name="Hartkoorn R.C."/>
            <person name="Beaudoing E."/>
            <person name="Hot D."/>
        </authorList>
    </citation>
    <scope>NUCLEOTIDE SEQUENCE</scope>
    <source>
        <strain evidence="2">NRRL B-8018</strain>
    </source>
</reference>
<dbReference type="InterPro" id="IPR010982">
    <property type="entry name" value="Lambda_DNA-bd_dom_sf"/>
</dbReference>
<proteinExistence type="predicted"/>
<dbReference type="GO" id="GO:0003677">
    <property type="term" value="F:DNA binding"/>
    <property type="evidence" value="ECO:0007669"/>
    <property type="project" value="InterPro"/>
</dbReference>
<evidence type="ECO:0000259" key="1">
    <source>
        <dbReference type="PROSITE" id="PS50943"/>
    </source>
</evidence>
<protein>
    <submittedName>
        <fullName evidence="2">Universal stress protein</fullName>
    </submittedName>
</protein>
<feature type="domain" description="HTH cro/C1-type" evidence="1">
    <location>
        <begin position="61"/>
        <end position="96"/>
    </location>
</feature>
<dbReference type="Gene3D" id="1.10.260.40">
    <property type="entry name" value="lambda repressor-like DNA-binding domains"/>
    <property type="match status" value="1"/>
</dbReference>
<name>A0A9Q9I738_9ACTN</name>
<dbReference type="Proteomes" id="UP001058003">
    <property type="component" value="Chromosome"/>
</dbReference>
<dbReference type="KEGG" id="daur:Daura_29205"/>
<evidence type="ECO:0000313" key="3">
    <source>
        <dbReference type="Proteomes" id="UP001058003"/>
    </source>
</evidence>
<dbReference type="PROSITE" id="PS50943">
    <property type="entry name" value="HTH_CROC1"/>
    <property type="match status" value="1"/>
</dbReference>
<dbReference type="OrthoDB" id="2679623at2"/>
<evidence type="ECO:0000313" key="2">
    <source>
        <dbReference type="EMBL" id="UWZ50879.1"/>
    </source>
</evidence>